<name>A0AAV9IP82_CYACA</name>
<dbReference type="Proteomes" id="UP001301350">
    <property type="component" value="Unassembled WGS sequence"/>
</dbReference>
<evidence type="ECO:0000313" key="2">
    <source>
        <dbReference type="EMBL" id="KAK4534062.1"/>
    </source>
</evidence>
<gene>
    <name evidence="2" type="ORF">CDCA_CDCA01G0087</name>
</gene>
<keyword evidence="1" id="KW-1133">Transmembrane helix</keyword>
<proteinExistence type="predicted"/>
<feature type="transmembrane region" description="Helical" evidence="1">
    <location>
        <begin position="197"/>
        <end position="216"/>
    </location>
</feature>
<dbReference type="GO" id="GO:0047793">
    <property type="term" value="F:cycloeucalenol cycloisomerase activity"/>
    <property type="evidence" value="ECO:0007669"/>
    <property type="project" value="InterPro"/>
</dbReference>
<dbReference type="AlphaFoldDB" id="A0AAV9IP82"/>
<keyword evidence="3" id="KW-1185">Reference proteome</keyword>
<feature type="transmembrane region" description="Helical" evidence="1">
    <location>
        <begin position="85"/>
        <end position="105"/>
    </location>
</feature>
<sequence>MRHSHLLQLPWAPDPSKAHAERFFILWGPLSIAFLVLGVVATGWYRQLDSTGYTVVSLGMALPCMLGPAWWTCAADRQRRWWDRFYVKANVWNAVFGFVGNYFWTHYFYQLLGARYTFPNWRLNGVPIACYLATQAYFCCYHTFTTLVLRWVHRRHPGNMLLRWTVILLLAYTTALAETATIAGFPHYAFRDRRSMYRIGSAFYGLYFVVSFPMYARIDEADARERKRWTLSAVTLDALAAAMLVTLLLDAWRLTIGAIGATTGAPIPDRPGWMRP</sequence>
<dbReference type="PANTHER" id="PTHR35136:SF1">
    <property type="entry name" value="CYCLOEUCALENOL CYCLOISOMERASE"/>
    <property type="match status" value="1"/>
</dbReference>
<feature type="transmembrane region" description="Helical" evidence="1">
    <location>
        <begin position="51"/>
        <end position="73"/>
    </location>
</feature>
<dbReference type="InterPro" id="IPR020532">
    <property type="entry name" value="Cycloeucalenol_cycloisomerase"/>
</dbReference>
<protein>
    <recommendedName>
        <fullName evidence="4">Cycloeucalenol cycloisomerase</fullName>
    </recommendedName>
</protein>
<evidence type="ECO:0000256" key="1">
    <source>
        <dbReference type="SAM" id="Phobius"/>
    </source>
</evidence>
<comment type="caution">
    <text evidence="2">The sequence shown here is derived from an EMBL/GenBank/DDBJ whole genome shotgun (WGS) entry which is preliminary data.</text>
</comment>
<feature type="transmembrane region" description="Helical" evidence="1">
    <location>
        <begin position="23"/>
        <end position="45"/>
    </location>
</feature>
<keyword evidence="1" id="KW-0812">Transmembrane</keyword>
<keyword evidence="1" id="KW-0472">Membrane</keyword>
<feature type="transmembrane region" description="Helical" evidence="1">
    <location>
        <begin position="125"/>
        <end position="149"/>
    </location>
</feature>
<feature type="transmembrane region" description="Helical" evidence="1">
    <location>
        <begin position="161"/>
        <end position="185"/>
    </location>
</feature>
<evidence type="ECO:0008006" key="4">
    <source>
        <dbReference type="Google" id="ProtNLM"/>
    </source>
</evidence>
<evidence type="ECO:0000313" key="3">
    <source>
        <dbReference type="Proteomes" id="UP001301350"/>
    </source>
</evidence>
<accession>A0AAV9IP82</accession>
<reference evidence="2 3" key="1">
    <citation type="submission" date="2022-07" db="EMBL/GenBank/DDBJ databases">
        <title>Genome-wide signatures of adaptation to extreme environments.</title>
        <authorList>
            <person name="Cho C.H."/>
            <person name="Yoon H.S."/>
        </authorList>
    </citation>
    <scope>NUCLEOTIDE SEQUENCE [LARGE SCALE GENOMIC DNA]</scope>
    <source>
        <strain evidence="2 3">DBV 063 E5</strain>
    </source>
</reference>
<feature type="transmembrane region" description="Helical" evidence="1">
    <location>
        <begin position="228"/>
        <end position="249"/>
    </location>
</feature>
<dbReference type="PANTHER" id="PTHR35136">
    <property type="entry name" value="CYCLOEUCALENOL CYCLOISOMERASE"/>
    <property type="match status" value="1"/>
</dbReference>
<organism evidence="2 3">
    <name type="scientific">Cyanidium caldarium</name>
    <name type="common">Red alga</name>
    <dbReference type="NCBI Taxonomy" id="2771"/>
    <lineage>
        <taxon>Eukaryota</taxon>
        <taxon>Rhodophyta</taxon>
        <taxon>Bangiophyceae</taxon>
        <taxon>Cyanidiales</taxon>
        <taxon>Cyanidiaceae</taxon>
        <taxon>Cyanidium</taxon>
    </lineage>
</organism>
<dbReference type="EMBL" id="JANCYW010000001">
    <property type="protein sequence ID" value="KAK4534062.1"/>
    <property type="molecule type" value="Genomic_DNA"/>
</dbReference>